<dbReference type="PROSITE" id="PS51462">
    <property type="entry name" value="NUDIX"/>
    <property type="match status" value="1"/>
</dbReference>
<feature type="domain" description="Nudix hydrolase" evidence="2">
    <location>
        <begin position="1"/>
        <end position="133"/>
    </location>
</feature>
<reference evidence="3" key="2">
    <citation type="journal article" date="2021" name="Microbiome">
        <title>Successional dynamics and alternative stable states in a saline activated sludge microbial community over 9 years.</title>
        <authorList>
            <person name="Wang Y."/>
            <person name="Ye J."/>
            <person name="Ju F."/>
            <person name="Liu L."/>
            <person name="Boyd J.A."/>
            <person name="Deng Y."/>
            <person name="Parks D.H."/>
            <person name="Jiang X."/>
            <person name="Yin X."/>
            <person name="Woodcroft B.J."/>
            <person name="Tyson G.W."/>
            <person name="Hugenholtz P."/>
            <person name="Polz M.F."/>
            <person name="Zhang T."/>
        </authorList>
    </citation>
    <scope>NUCLEOTIDE SEQUENCE</scope>
    <source>
        <strain evidence="3">HKST-UBA11</strain>
    </source>
</reference>
<dbReference type="Gene3D" id="3.90.79.10">
    <property type="entry name" value="Nucleoside Triphosphate Pyrophosphohydrolase"/>
    <property type="match status" value="1"/>
</dbReference>
<dbReference type="SUPFAM" id="SSF55811">
    <property type="entry name" value="Nudix"/>
    <property type="match status" value="1"/>
</dbReference>
<name>A0A955L783_9BACT</name>
<accession>A0A955L783</accession>
<keyword evidence="1" id="KW-0378">Hydrolase</keyword>
<dbReference type="FunFam" id="3.90.79.10:FF:000060">
    <property type="entry name" value="Nudix hydrolase 1"/>
    <property type="match status" value="1"/>
</dbReference>
<organism evidence="3 4">
    <name type="scientific">Candidatus Dojkabacteria bacterium</name>
    <dbReference type="NCBI Taxonomy" id="2099670"/>
    <lineage>
        <taxon>Bacteria</taxon>
        <taxon>Candidatus Dojkabacteria</taxon>
    </lineage>
</organism>
<dbReference type="GO" id="GO:0005829">
    <property type="term" value="C:cytosol"/>
    <property type="evidence" value="ECO:0007669"/>
    <property type="project" value="TreeGrafter"/>
</dbReference>
<evidence type="ECO:0000313" key="3">
    <source>
        <dbReference type="EMBL" id="MCA9385249.1"/>
    </source>
</evidence>
<dbReference type="InterPro" id="IPR000086">
    <property type="entry name" value="NUDIX_hydrolase_dom"/>
</dbReference>
<reference evidence="3" key="1">
    <citation type="submission" date="2020-04" db="EMBL/GenBank/DDBJ databases">
        <authorList>
            <person name="Zhang T."/>
        </authorList>
    </citation>
    <scope>NUCLEOTIDE SEQUENCE</scope>
    <source>
        <strain evidence="3">HKST-UBA11</strain>
    </source>
</reference>
<dbReference type="InterPro" id="IPR020476">
    <property type="entry name" value="Nudix_hydrolase"/>
</dbReference>
<dbReference type="PANTHER" id="PTHR16099:SF5">
    <property type="entry name" value="NUCLEOTIDE TRIPHOSPHATE DIPHOSPHATASE NUDT15"/>
    <property type="match status" value="1"/>
</dbReference>
<dbReference type="Proteomes" id="UP000754563">
    <property type="component" value="Unassembled WGS sequence"/>
</dbReference>
<protein>
    <submittedName>
        <fullName evidence="3">NUDIX domain-containing protein</fullName>
    </submittedName>
</protein>
<dbReference type="EMBL" id="JAGQLH010000010">
    <property type="protein sequence ID" value="MCA9385249.1"/>
    <property type="molecule type" value="Genomic_DNA"/>
</dbReference>
<evidence type="ECO:0000313" key="4">
    <source>
        <dbReference type="Proteomes" id="UP000754563"/>
    </source>
</evidence>
<proteinExistence type="predicted"/>
<dbReference type="CDD" id="cd04678">
    <property type="entry name" value="NUDIX_MTH2_Nudt15"/>
    <property type="match status" value="1"/>
</dbReference>
<dbReference type="PRINTS" id="PR00502">
    <property type="entry name" value="NUDIXFAMILY"/>
</dbReference>
<evidence type="ECO:0000259" key="2">
    <source>
        <dbReference type="PROSITE" id="PS51462"/>
    </source>
</evidence>
<dbReference type="GO" id="GO:0035539">
    <property type="term" value="F:8-oxo-7,8-dihydrodeoxyguanosine triphosphate pyrophosphatase activity"/>
    <property type="evidence" value="ECO:0007669"/>
    <property type="project" value="TreeGrafter"/>
</dbReference>
<gene>
    <name evidence="3" type="ORF">KC717_01230</name>
</gene>
<evidence type="ECO:0000256" key="1">
    <source>
        <dbReference type="ARBA" id="ARBA00022801"/>
    </source>
</evidence>
<sequence length="135" mass="15441">MREIGVGVGVFIVKNKKFLLGKRKNAHGEGSWCTPGGHMEKGESFQAAGIREVEEETGLIVSNLNIMGVTNDIFEKEDKHYITIHLICTIDKGEPTLCEPEKCEKWEWFSTETMPDNLFLSDTNFFKYYDINNFI</sequence>
<dbReference type="GO" id="GO:0006203">
    <property type="term" value="P:dGTP catabolic process"/>
    <property type="evidence" value="ECO:0007669"/>
    <property type="project" value="TreeGrafter"/>
</dbReference>
<dbReference type="Pfam" id="PF00293">
    <property type="entry name" value="NUDIX"/>
    <property type="match status" value="1"/>
</dbReference>
<dbReference type="PANTHER" id="PTHR16099">
    <property type="entry name" value="8-OXO-DGTP DIPHOSPHATES NUDT15"/>
    <property type="match status" value="1"/>
</dbReference>
<dbReference type="AlphaFoldDB" id="A0A955L783"/>
<dbReference type="InterPro" id="IPR015797">
    <property type="entry name" value="NUDIX_hydrolase-like_dom_sf"/>
</dbReference>
<comment type="caution">
    <text evidence="3">The sequence shown here is derived from an EMBL/GenBank/DDBJ whole genome shotgun (WGS) entry which is preliminary data.</text>
</comment>